<dbReference type="PANTHER" id="PTHR33215:SF13">
    <property type="entry name" value="PROTEIN DISTAL ANTENNA"/>
    <property type="match status" value="1"/>
</dbReference>
<evidence type="ECO:0000313" key="5">
    <source>
        <dbReference type="Proteomes" id="UP001430953"/>
    </source>
</evidence>
<feature type="domain" description="Brinker DNA-binding" evidence="3">
    <location>
        <begin position="36"/>
        <end position="92"/>
    </location>
</feature>
<feature type="compositionally biased region" description="Polar residues" evidence="2">
    <location>
        <begin position="325"/>
        <end position="336"/>
    </location>
</feature>
<gene>
    <name evidence="4" type="ORF">PUN28_006481</name>
</gene>
<comment type="caution">
    <text evidence="4">The sequence shown here is derived from an EMBL/GenBank/DDBJ whole genome shotgun (WGS) entry which is preliminary data.</text>
</comment>
<evidence type="ECO:0000256" key="2">
    <source>
        <dbReference type="SAM" id="MobiDB-lite"/>
    </source>
</evidence>
<evidence type="ECO:0000259" key="3">
    <source>
        <dbReference type="Pfam" id="PF09607"/>
    </source>
</evidence>
<accession>A0AAW2G9F5</accession>
<name>A0AAW2G9F5_9HYME</name>
<feature type="domain" description="Brinker DNA-binding" evidence="3">
    <location>
        <begin position="514"/>
        <end position="568"/>
    </location>
</feature>
<dbReference type="GO" id="GO:0003677">
    <property type="term" value="F:DNA binding"/>
    <property type="evidence" value="ECO:0007669"/>
    <property type="project" value="UniProtKB-KW"/>
</dbReference>
<dbReference type="EMBL" id="JADYXP020000005">
    <property type="protein sequence ID" value="KAL0124648.1"/>
    <property type="molecule type" value="Genomic_DNA"/>
</dbReference>
<dbReference type="InterPro" id="IPR018586">
    <property type="entry name" value="Brinker_DNA-bd"/>
</dbReference>
<dbReference type="AlphaFoldDB" id="A0AAW2G9F5"/>
<reference evidence="4 5" key="1">
    <citation type="submission" date="2023-03" db="EMBL/GenBank/DDBJ databases">
        <title>High recombination rates correlate with genetic variation in Cardiocondyla obscurior ants.</title>
        <authorList>
            <person name="Errbii M."/>
        </authorList>
    </citation>
    <scope>NUCLEOTIDE SEQUENCE [LARGE SCALE GENOMIC DNA]</scope>
    <source>
        <strain evidence="4">Alpha-2009</strain>
        <tissue evidence="4">Whole body</tissue>
    </source>
</reference>
<dbReference type="Gene3D" id="1.10.10.60">
    <property type="entry name" value="Homeodomain-like"/>
    <property type="match status" value="2"/>
</dbReference>
<keyword evidence="1" id="KW-0238">DNA-binding</keyword>
<feature type="region of interest" description="Disordered" evidence="2">
    <location>
        <begin position="432"/>
        <end position="509"/>
    </location>
</feature>
<dbReference type="Proteomes" id="UP001430953">
    <property type="component" value="Unassembled WGS sequence"/>
</dbReference>
<proteinExistence type="predicted"/>
<evidence type="ECO:0000256" key="1">
    <source>
        <dbReference type="ARBA" id="ARBA00023125"/>
    </source>
</evidence>
<feature type="region of interest" description="Disordered" evidence="2">
    <location>
        <begin position="266"/>
        <end position="289"/>
    </location>
</feature>
<dbReference type="PANTHER" id="PTHR33215">
    <property type="entry name" value="PROTEIN DISTAL ANTENNA"/>
    <property type="match status" value="1"/>
</dbReference>
<dbReference type="InterPro" id="IPR051839">
    <property type="entry name" value="RD_transcriptional_regulator"/>
</dbReference>
<feature type="compositionally biased region" description="Low complexity" evidence="2">
    <location>
        <begin position="451"/>
        <end position="465"/>
    </location>
</feature>
<sequence>MLSEDNSVKMIHSKHQQSVHQQHQQQNMRKSVGVMGTRRIFTTIFKIRVLDSYRHDKDCRQNQRATARKYGIHRRQIQKWLQCEEQLRNSVENGNTRAASSATASPVSVSKSESIAAEAAGNTATPATPALNLNLARQHGDELTAQQGPPPSHPPHGTAPSSPQYSLQTASTGTVLPLCLTSVGYPEYSSEQRHRLFEEDRGHVSEVSGYSDTQADQDRNYYVLNGDGQRDAEVSAFGGRNEVKVYQTLTSYHSSHQDHRYNVNEISSSAHSRSPSHSQQREQNYGSVDSFDGRSYSLLLAPSMIKTEPASPDTAATSGLYEPTVSPTGQRASLSPVSHRGADGGGSSSSVHFVDSSRAPASPYLHVHAHEHAHTCPPLDSEKPIPSLLHEQKRESEETTQRAEEKREEEMQEKAEYCKTLIKKEVHLDDEEAYDEGEEAAASPCADYQRPPVGGSPDSSGPISPMYDRNGYSLPSSPRDSVSAGRSRSSWSDSEMDPLVSSNSLNSSGNFTRRRSFPLRFKLDVLDAFHRDKEVKENQRATARKFGINRRQVQKWLEQEAELRDGIALRGDSRQRLGPIQDAACNDIQGDSPLDLTTTASYGSLQVTNCMSLSLLRDRLEMEHERSPTHSTSHDVGLTSSQHPSGYQNCAGMEPSSEIESAAAYRNLSCSVDSHTTTSTTSYQESLRESCYTEPPIKTYCYSSRANSVVSNFSEGCEQRFSPLKRQHCTLASCYDAMPSPKRFCERYSDVDDSYDVPQDTPLCLVKPKLVRELSQTELITKAINQSIGTVSTSNNPDAITFKPYLDNPVSKPLKKCAVQNDLSPMSHHTINNNNSNINNNNCQIICNFNESQNHNHYDVELNLQVPVSWRPDLDLYTFPQRSAFVSVSSLYM</sequence>
<evidence type="ECO:0000313" key="4">
    <source>
        <dbReference type="EMBL" id="KAL0124648.1"/>
    </source>
</evidence>
<feature type="compositionally biased region" description="Low complexity" evidence="2">
    <location>
        <begin position="267"/>
        <end position="278"/>
    </location>
</feature>
<feature type="region of interest" description="Disordered" evidence="2">
    <location>
        <begin position="142"/>
        <end position="168"/>
    </location>
</feature>
<keyword evidence="5" id="KW-1185">Reference proteome</keyword>
<organism evidence="4 5">
    <name type="scientific">Cardiocondyla obscurior</name>
    <dbReference type="NCBI Taxonomy" id="286306"/>
    <lineage>
        <taxon>Eukaryota</taxon>
        <taxon>Metazoa</taxon>
        <taxon>Ecdysozoa</taxon>
        <taxon>Arthropoda</taxon>
        <taxon>Hexapoda</taxon>
        <taxon>Insecta</taxon>
        <taxon>Pterygota</taxon>
        <taxon>Neoptera</taxon>
        <taxon>Endopterygota</taxon>
        <taxon>Hymenoptera</taxon>
        <taxon>Apocrita</taxon>
        <taxon>Aculeata</taxon>
        <taxon>Formicoidea</taxon>
        <taxon>Formicidae</taxon>
        <taxon>Myrmicinae</taxon>
        <taxon>Cardiocondyla</taxon>
    </lineage>
</organism>
<protein>
    <recommendedName>
        <fullName evidence="3">Brinker DNA-binding domain-containing protein</fullName>
    </recommendedName>
</protein>
<feature type="compositionally biased region" description="Low complexity" evidence="2">
    <location>
        <begin position="479"/>
        <end position="493"/>
    </location>
</feature>
<feature type="region of interest" description="Disordered" evidence="2">
    <location>
        <begin position="308"/>
        <end position="355"/>
    </location>
</feature>
<feature type="region of interest" description="Disordered" evidence="2">
    <location>
        <begin position="390"/>
        <end position="412"/>
    </location>
</feature>
<dbReference type="Pfam" id="PF09607">
    <property type="entry name" value="BrkDBD"/>
    <property type="match status" value="2"/>
</dbReference>